<feature type="region of interest" description="Disordered" evidence="1">
    <location>
        <begin position="125"/>
        <end position="151"/>
    </location>
</feature>
<name>E4N2R7_KITSK</name>
<gene>
    <name evidence="3" type="ordered locus">KSE_66930</name>
</gene>
<feature type="compositionally biased region" description="Gly residues" evidence="1">
    <location>
        <begin position="338"/>
        <end position="364"/>
    </location>
</feature>
<feature type="transmembrane region" description="Helical" evidence="2">
    <location>
        <begin position="63"/>
        <end position="85"/>
    </location>
</feature>
<evidence type="ECO:0000256" key="1">
    <source>
        <dbReference type="SAM" id="MobiDB-lite"/>
    </source>
</evidence>
<evidence type="ECO:0000313" key="3">
    <source>
        <dbReference type="EMBL" id="BAJ32451.1"/>
    </source>
</evidence>
<feature type="transmembrane region" description="Helical" evidence="2">
    <location>
        <begin position="250"/>
        <end position="277"/>
    </location>
</feature>
<protein>
    <submittedName>
        <fullName evidence="3">Uncharacterized protein</fullName>
    </submittedName>
</protein>
<dbReference type="Proteomes" id="UP000007076">
    <property type="component" value="Chromosome"/>
</dbReference>
<reference evidence="3 4" key="1">
    <citation type="journal article" date="2010" name="DNA Res.">
        <title>Genome sequence of Kitasatospora setae NBRC 14216T: an evolutionary snapshot of the family Streptomycetaceae.</title>
        <authorList>
            <person name="Ichikawa N."/>
            <person name="Oguchi A."/>
            <person name="Ikeda H."/>
            <person name="Ishikawa J."/>
            <person name="Kitani S."/>
            <person name="Watanabe Y."/>
            <person name="Nakamura S."/>
            <person name="Katano Y."/>
            <person name="Kishi E."/>
            <person name="Sasagawa M."/>
            <person name="Ankai A."/>
            <person name="Fukui S."/>
            <person name="Hashimoto Y."/>
            <person name="Kamata S."/>
            <person name="Otoguro M."/>
            <person name="Tanikawa S."/>
            <person name="Nihira T."/>
            <person name="Horinouchi S."/>
            <person name="Ohnishi Y."/>
            <person name="Hayakawa M."/>
            <person name="Kuzuyama T."/>
            <person name="Arisawa A."/>
            <person name="Nomoto F."/>
            <person name="Miura H."/>
            <person name="Takahashi Y."/>
            <person name="Fujita N."/>
        </authorList>
    </citation>
    <scope>NUCLEOTIDE SEQUENCE [LARGE SCALE GENOMIC DNA]</scope>
    <source>
        <strain evidence="4">ATCC 33774 / DSM 43861 / JCM 3304 / KCC A-0304 / NBRC 14216 / KM-6054</strain>
    </source>
</reference>
<dbReference type="RefSeq" id="WP_014139747.1">
    <property type="nucleotide sequence ID" value="NC_016109.1"/>
</dbReference>
<dbReference type="AlphaFoldDB" id="E4N2R7"/>
<evidence type="ECO:0000313" key="4">
    <source>
        <dbReference type="Proteomes" id="UP000007076"/>
    </source>
</evidence>
<sequence>MADAATQLGWAAAGTTVPWTAHTAYPRAALLPLALAALLAGAAAVAAGTGWEERGGRYRRHAVTAVLLVTVPLYAAGSSGLPVHFVQLATLSGLESATGLAQVLLDTAGATLLILTALTRRRRHTGRCPRCGQPHPGPAGGELRHPAPTPPGRRTRTAAYLLLLGLLPWAGVKTVWTLGGDALGITAEAWAASAADGTSGVTRALAELGVDVTVFAAAVGVLLLLGLLQRWGQTFPRPLPLLGGRRVPRLLPLVPAWLTGAPLAMYGLVLTALAPLLATGALPAPSVTPPFTSTAGLLWMTEFGGLAFTGLGRGLLLAARSYAARTRPVCAGTERETAGGGRETAGGSGKTAGGGGEAAGRMAG</sequence>
<proteinExistence type="predicted"/>
<evidence type="ECO:0000256" key="2">
    <source>
        <dbReference type="SAM" id="Phobius"/>
    </source>
</evidence>
<feature type="region of interest" description="Disordered" evidence="1">
    <location>
        <begin position="331"/>
        <end position="364"/>
    </location>
</feature>
<feature type="transmembrane region" description="Helical" evidence="2">
    <location>
        <begin position="297"/>
        <end position="318"/>
    </location>
</feature>
<dbReference type="STRING" id="452652.KSE_66930"/>
<dbReference type="PATRIC" id="fig|452652.3.peg.6714"/>
<keyword evidence="2" id="KW-0472">Membrane</keyword>
<feature type="transmembrane region" description="Helical" evidence="2">
    <location>
        <begin position="29"/>
        <end position="51"/>
    </location>
</feature>
<dbReference type="EMBL" id="AP010968">
    <property type="protein sequence ID" value="BAJ32451.1"/>
    <property type="molecule type" value="Genomic_DNA"/>
</dbReference>
<feature type="transmembrane region" description="Helical" evidence="2">
    <location>
        <begin position="97"/>
        <end position="118"/>
    </location>
</feature>
<keyword evidence="2" id="KW-1133">Transmembrane helix</keyword>
<dbReference type="KEGG" id="ksk:KSE_66930"/>
<organism evidence="3 4">
    <name type="scientific">Kitasatospora setae (strain ATCC 33774 / DSM 43861 / JCM 3304 / KCC A-0304 / NBRC 14216 / KM-6054)</name>
    <name type="common">Streptomyces setae</name>
    <dbReference type="NCBI Taxonomy" id="452652"/>
    <lineage>
        <taxon>Bacteria</taxon>
        <taxon>Bacillati</taxon>
        <taxon>Actinomycetota</taxon>
        <taxon>Actinomycetes</taxon>
        <taxon>Kitasatosporales</taxon>
        <taxon>Streptomycetaceae</taxon>
        <taxon>Kitasatospora</taxon>
    </lineage>
</organism>
<feature type="transmembrane region" description="Helical" evidence="2">
    <location>
        <begin position="158"/>
        <end position="176"/>
    </location>
</feature>
<accession>E4N2R7</accession>
<keyword evidence="2" id="KW-0812">Transmembrane</keyword>
<feature type="transmembrane region" description="Helical" evidence="2">
    <location>
        <begin position="208"/>
        <end position="229"/>
    </location>
</feature>
<dbReference type="HOGENOM" id="CLU_760259_0_0_11"/>
<dbReference type="eggNOG" id="ENOG502ZWV4">
    <property type="taxonomic scope" value="Bacteria"/>
</dbReference>
<keyword evidence="4" id="KW-1185">Reference proteome</keyword>